<dbReference type="Gene3D" id="1.10.1790.10">
    <property type="entry name" value="PRD domain"/>
    <property type="match status" value="1"/>
</dbReference>
<dbReference type="InterPro" id="IPR036390">
    <property type="entry name" value="WH_DNA-bd_sf"/>
</dbReference>
<keyword evidence="2" id="KW-0805">Transcription regulation</keyword>
<keyword evidence="1" id="KW-0677">Repeat</keyword>
<dbReference type="AlphaFoldDB" id="A0A7W8FVH3"/>
<dbReference type="Pfam" id="PF08279">
    <property type="entry name" value="HTH_11"/>
    <property type="match status" value="1"/>
</dbReference>
<name>A0A7W8FVH3_9FIRM</name>
<dbReference type="SUPFAM" id="SSF63520">
    <property type="entry name" value="PTS-regulatory domain, PRD"/>
    <property type="match status" value="1"/>
</dbReference>
<feature type="domain" description="PRD" evidence="8">
    <location>
        <begin position="281"/>
        <end position="387"/>
    </location>
</feature>
<evidence type="ECO:0000259" key="6">
    <source>
        <dbReference type="PROSITE" id="PS51000"/>
    </source>
</evidence>
<reference evidence="9 10" key="1">
    <citation type="submission" date="2020-08" db="EMBL/GenBank/DDBJ databases">
        <title>Genomic Encyclopedia of Type Strains, Phase IV (KMG-IV): sequencing the most valuable type-strain genomes for metagenomic binning, comparative biology and taxonomic classification.</title>
        <authorList>
            <person name="Goeker M."/>
        </authorList>
    </citation>
    <scope>NUCLEOTIDE SEQUENCE [LARGE SCALE GENOMIC DNA]</scope>
    <source>
        <strain evidence="9 10">DSM 25799</strain>
    </source>
</reference>
<comment type="caution">
    <text evidence="9">The sequence shown here is derived from an EMBL/GenBank/DDBJ whole genome shotgun (WGS) entry which is preliminary data.</text>
</comment>
<dbReference type="PANTHER" id="PTHR30185">
    <property type="entry name" value="CRYPTIC BETA-GLUCOSIDE BGL OPERON ANTITERMINATOR"/>
    <property type="match status" value="1"/>
</dbReference>
<dbReference type="SUPFAM" id="SSF55804">
    <property type="entry name" value="Phoshotransferase/anion transport protein"/>
    <property type="match status" value="1"/>
</dbReference>
<dbReference type="Gene3D" id="1.10.10.10">
    <property type="entry name" value="Winged helix-like DNA-binding domain superfamily/Winged helix DNA-binding domain"/>
    <property type="match status" value="1"/>
</dbReference>
<dbReference type="Gene3D" id="3.40.930.10">
    <property type="entry name" value="Mannitol-specific EII, Chain A"/>
    <property type="match status" value="1"/>
</dbReference>
<dbReference type="InterPro" id="IPR007737">
    <property type="entry name" value="Mga_HTH"/>
</dbReference>
<keyword evidence="10" id="KW-1185">Reference proteome</keyword>
<dbReference type="EMBL" id="JACHHK010000003">
    <property type="protein sequence ID" value="MBB5183143.1"/>
    <property type="molecule type" value="Genomic_DNA"/>
</dbReference>
<dbReference type="PROSITE" id="PS00894">
    <property type="entry name" value="HTH_DEOR_1"/>
    <property type="match status" value="1"/>
</dbReference>
<dbReference type="Pfam" id="PF00359">
    <property type="entry name" value="PTS_EIIA_2"/>
    <property type="match status" value="1"/>
</dbReference>
<dbReference type="PROSITE" id="PS51000">
    <property type="entry name" value="HTH_DEOR_2"/>
    <property type="match status" value="1"/>
</dbReference>
<dbReference type="Pfam" id="PF00874">
    <property type="entry name" value="PRD"/>
    <property type="match status" value="1"/>
</dbReference>
<dbReference type="PROSITE" id="PS51094">
    <property type="entry name" value="PTS_EIIA_TYPE_2"/>
    <property type="match status" value="1"/>
</dbReference>
<dbReference type="InterPro" id="IPR050661">
    <property type="entry name" value="BglG_antiterminators"/>
</dbReference>
<dbReference type="CDD" id="cd05568">
    <property type="entry name" value="PTS_IIB_bgl_like"/>
    <property type="match status" value="1"/>
</dbReference>
<evidence type="ECO:0000256" key="4">
    <source>
        <dbReference type="ARBA" id="ARBA00023159"/>
    </source>
</evidence>
<dbReference type="RefSeq" id="WP_183328431.1">
    <property type="nucleotide sequence ID" value="NZ_JACHHK010000003.1"/>
</dbReference>
<keyword evidence="3" id="KW-0238">DNA-binding</keyword>
<evidence type="ECO:0000256" key="1">
    <source>
        <dbReference type="ARBA" id="ARBA00022737"/>
    </source>
</evidence>
<dbReference type="InterPro" id="IPR013196">
    <property type="entry name" value="HTH_11"/>
</dbReference>
<feature type="domain" description="PTS EIIA type-2" evidence="7">
    <location>
        <begin position="490"/>
        <end position="631"/>
    </location>
</feature>
<evidence type="ECO:0000256" key="2">
    <source>
        <dbReference type="ARBA" id="ARBA00023015"/>
    </source>
</evidence>
<evidence type="ECO:0000259" key="7">
    <source>
        <dbReference type="PROSITE" id="PS51094"/>
    </source>
</evidence>
<keyword evidence="4" id="KW-0010">Activator</keyword>
<dbReference type="PROSITE" id="PS51372">
    <property type="entry name" value="PRD_2"/>
    <property type="match status" value="2"/>
</dbReference>
<evidence type="ECO:0000256" key="5">
    <source>
        <dbReference type="ARBA" id="ARBA00023163"/>
    </source>
</evidence>
<feature type="domain" description="HTH deoR-type" evidence="6">
    <location>
        <begin position="6"/>
        <end position="65"/>
    </location>
</feature>
<protein>
    <submittedName>
        <fullName evidence="9">Lichenan operon transcriptional antiterminator</fullName>
    </submittedName>
</protein>
<evidence type="ECO:0000259" key="8">
    <source>
        <dbReference type="PROSITE" id="PS51372"/>
    </source>
</evidence>
<accession>A0A7W8FVH3</accession>
<sequence>MVNIFGENRIANILILMRKSSVTDIYLLADQLGVSTRTVRNDIKTLNEMLEDSGVIEVDQGRCSLRIFDPVQFQTAFSHIVTEDDSMNSAKHRRDYIFGKLMRAFNPLLTDDLAYEMNIGRSTMVKDLNRLRTEIEPYNLSIIGKTSKGLMLQGSELDIRRYVMENNYDEIYREYPQDDDILDIVESCFSQKDLDWKVEELFNSYLTLMLDRFMTGHYIGRLPETFYNLTSRKEFEFIDHLINRLGNMMHVEFPLEEKIFVFLPIIGMRTPDDTEKMQQFELDETMRPLLKEIIDAIEMQFDLDVNLDDYTEEFMYHLMFMINRLKYNVRIENMMADAVRQKYPIASKMADIAAGIIERRYHVKVNNEELGYLTSYFSVFLSDNDEKEQRIAIVSASGKVTARLVYAQLRKIIDSSTVVDLFTDDDMRPSVLNTYDLVLSTTDLPFRCQVPVIRIREVFNENELRNRIAKIRYLQPQGNELIDDNWFVMTSILKEDFFFVLEDKTYEEAMHTMIQSLQQKGYLDEDFEERLAEREAQGTMVLGNKAAIPHTFNLTGEHLLLAIGVLPEPVKYQNMDIQLIFLLALPEENTEDDLLIRIYDEILAILNDPELMDRIISADSYPNLLRVLYKRN</sequence>
<dbReference type="InterPro" id="IPR018356">
    <property type="entry name" value="Tscrpt_reg_HTH_DeoR_CS"/>
</dbReference>
<dbReference type="InterPro" id="IPR001034">
    <property type="entry name" value="DeoR_HTH"/>
</dbReference>
<dbReference type="GO" id="GO:0003700">
    <property type="term" value="F:DNA-binding transcription factor activity"/>
    <property type="evidence" value="ECO:0007669"/>
    <property type="project" value="InterPro"/>
</dbReference>
<dbReference type="InterPro" id="IPR016152">
    <property type="entry name" value="PTrfase/Anion_transptr"/>
</dbReference>
<organism evidence="9 10">
    <name type="scientific">Catenisphaera adipataccumulans</name>
    <dbReference type="NCBI Taxonomy" id="700500"/>
    <lineage>
        <taxon>Bacteria</taxon>
        <taxon>Bacillati</taxon>
        <taxon>Bacillota</taxon>
        <taxon>Erysipelotrichia</taxon>
        <taxon>Erysipelotrichales</taxon>
        <taxon>Erysipelotrichaceae</taxon>
        <taxon>Catenisphaera</taxon>
    </lineage>
</organism>
<evidence type="ECO:0000256" key="3">
    <source>
        <dbReference type="ARBA" id="ARBA00023125"/>
    </source>
</evidence>
<dbReference type="InterPro" id="IPR036388">
    <property type="entry name" value="WH-like_DNA-bd_sf"/>
</dbReference>
<dbReference type="InterPro" id="IPR011608">
    <property type="entry name" value="PRD"/>
</dbReference>
<dbReference type="GO" id="GO:0003677">
    <property type="term" value="F:DNA binding"/>
    <property type="evidence" value="ECO:0007669"/>
    <property type="project" value="UniProtKB-KW"/>
</dbReference>
<evidence type="ECO:0000313" key="9">
    <source>
        <dbReference type="EMBL" id="MBB5183143.1"/>
    </source>
</evidence>
<dbReference type="InterPro" id="IPR002178">
    <property type="entry name" value="PTS_EIIA_type-2_dom"/>
</dbReference>
<dbReference type="Pfam" id="PF05043">
    <property type="entry name" value="Mga"/>
    <property type="match status" value="1"/>
</dbReference>
<keyword evidence="5" id="KW-0804">Transcription</keyword>
<dbReference type="InterPro" id="IPR036634">
    <property type="entry name" value="PRD_sf"/>
</dbReference>
<gene>
    <name evidence="9" type="ORF">HNQ47_001163</name>
</gene>
<feature type="domain" description="PRD" evidence="8">
    <location>
        <begin position="169"/>
        <end position="275"/>
    </location>
</feature>
<dbReference type="SUPFAM" id="SSF46785">
    <property type="entry name" value="Winged helix' DNA-binding domain"/>
    <property type="match status" value="1"/>
</dbReference>
<proteinExistence type="predicted"/>
<dbReference type="Proteomes" id="UP000539953">
    <property type="component" value="Unassembled WGS sequence"/>
</dbReference>
<dbReference type="PANTHER" id="PTHR30185:SF18">
    <property type="entry name" value="TRANSCRIPTIONAL REGULATOR MTLR"/>
    <property type="match status" value="1"/>
</dbReference>
<evidence type="ECO:0000313" key="10">
    <source>
        <dbReference type="Proteomes" id="UP000539953"/>
    </source>
</evidence>
<dbReference type="CDD" id="cd00211">
    <property type="entry name" value="PTS_IIA_fru"/>
    <property type="match status" value="1"/>
</dbReference>